<dbReference type="Gene3D" id="3.90.870.10">
    <property type="entry name" value="DHBP synthase"/>
    <property type="match status" value="1"/>
</dbReference>
<dbReference type="Gene3D" id="3.40.50.11030">
    <property type="entry name" value="Threonylcarbamoyl-AMP synthase, C-terminal domain"/>
    <property type="match status" value="1"/>
</dbReference>
<dbReference type="Pfam" id="PF01300">
    <property type="entry name" value="Sua5_yciO_yrdC"/>
    <property type="match status" value="1"/>
</dbReference>
<sequence>MASDRRRGRAVETHTTGRQGRFSSECGPRGAGHAAKPSAPRRYGDKRLCFARGRVWYNRNKTASEAELGETTLNTPVRPTTLWRVDAAAPDGEPLRAAAARLRDGGTVAFPTETVYGLGADARRSEAVERIFAAKGRPSDNPLIVHVAERAGLAELTLPLAAPGAQALADRLMERFWPGPLTFVLPVRPDAVSPRVTAGLDTVAVRMPAHPVALALIAASGCPLAAPSANRSGRPSPTLASHVRDDLDGRIDGIVDGGPAGVGLESTVVEILDGETVRILRPGGITAEALRAAGAAVAYDAVAAPEAAAGVSAGQAPRSPGMKYAHYAPRGALQLVRGEPDAVAAWIAAAVREARARGERTGVLAFDEHAARYDADCVLAVGSLARLDTAAHGLYAALRAFDAQGVQRIWAETCPEAGIGHAYMNRLSKAAGHAVVCV</sequence>
<keyword evidence="4" id="KW-0963">Cytoplasm</keyword>
<keyword evidence="9" id="KW-0067">ATP-binding</keyword>
<keyword evidence="15" id="KW-1185">Reference proteome</keyword>
<evidence type="ECO:0000256" key="2">
    <source>
        <dbReference type="ARBA" id="ARBA00007663"/>
    </source>
</evidence>
<dbReference type="EC" id="2.7.7.87" evidence="3"/>
<dbReference type="SUPFAM" id="SSF55821">
    <property type="entry name" value="YrdC/RibB"/>
    <property type="match status" value="1"/>
</dbReference>
<evidence type="ECO:0000313" key="15">
    <source>
        <dbReference type="Proteomes" id="UP000670947"/>
    </source>
</evidence>
<dbReference type="InterPro" id="IPR038385">
    <property type="entry name" value="Sua5/YwlC_C"/>
</dbReference>
<organism evidence="14 15">
    <name type="scientific">Paenibacillus artemisiicola</name>
    <dbReference type="NCBI Taxonomy" id="1172618"/>
    <lineage>
        <taxon>Bacteria</taxon>
        <taxon>Bacillati</taxon>
        <taxon>Bacillota</taxon>
        <taxon>Bacilli</taxon>
        <taxon>Bacillales</taxon>
        <taxon>Paenibacillaceae</taxon>
        <taxon>Paenibacillus</taxon>
    </lineage>
</organism>
<evidence type="ECO:0000256" key="12">
    <source>
        <dbReference type="SAM" id="MobiDB-lite"/>
    </source>
</evidence>
<accession>A0ABS3WKL4</accession>
<dbReference type="PANTHER" id="PTHR17490:SF16">
    <property type="entry name" value="THREONYLCARBAMOYL-AMP SYNTHASE"/>
    <property type="match status" value="1"/>
</dbReference>
<evidence type="ECO:0000256" key="10">
    <source>
        <dbReference type="ARBA" id="ARBA00029774"/>
    </source>
</evidence>
<evidence type="ECO:0000256" key="3">
    <source>
        <dbReference type="ARBA" id="ARBA00012584"/>
    </source>
</evidence>
<gene>
    <name evidence="14" type="ORF">I8J29_32325</name>
</gene>
<evidence type="ECO:0000256" key="1">
    <source>
        <dbReference type="ARBA" id="ARBA00004496"/>
    </source>
</evidence>
<keyword evidence="8" id="KW-0547">Nucleotide-binding</keyword>
<evidence type="ECO:0000256" key="9">
    <source>
        <dbReference type="ARBA" id="ARBA00022840"/>
    </source>
</evidence>
<evidence type="ECO:0000256" key="8">
    <source>
        <dbReference type="ARBA" id="ARBA00022741"/>
    </source>
</evidence>
<reference evidence="14 15" key="1">
    <citation type="submission" date="2021-03" db="EMBL/GenBank/DDBJ databases">
        <title>Paenibacillus artemisicola MWE-103 whole genome sequence.</title>
        <authorList>
            <person name="Ham Y.J."/>
        </authorList>
    </citation>
    <scope>NUCLEOTIDE SEQUENCE [LARGE SCALE GENOMIC DNA]</scope>
    <source>
        <strain evidence="14 15">MWE-103</strain>
    </source>
</reference>
<comment type="catalytic activity">
    <reaction evidence="11">
        <text>L-threonine + hydrogencarbonate + ATP = L-threonylcarbamoyladenylate + diphosphate + H2O</text>
        <dbReference type="Rhea" id="RHEA:36407"/>
        <dbReference type="ChEBI" id="CHEBI:15377"/>
        <dbReference type="ChEBI" id="CHEBI:17544"/>
        <dbReference type="ChEBI" id="CHEBI:30616"/>
        <dbReference type="ChEBI" id="CHEBI:33019"/>
        <dbReference type="ChEBI" id="CHEBI:57926"/>
        <dbReference type="ChEBI" id="CHEBI:73682"/>
        <dbReference type="EC" id="2.7.7.87"/>
    </reaction>
</comment>
<keyword evidence="5" id="KW-0808">Transferase</keyword>
<dbReference type="PANTHER" id="PTHR17490">
    <property type="entry name" value="SUA5"/>
    <property type="match status" value="1"/>
</dbReference>
<dbReference type="InterPro" id="IPR017945">
    <property type="entry name" value="DHBP_synth_RibB-like_a/b_dom"/>
</dbReference>
<comment type="similarity">
    <text evidence="2">Belongs to the SUA5 family.</text>
</comment>
<comment type="subcellular location">
    <subcellularLocation>
        <location evidence="1">Cytoplasm</location>
    </subcellularLocation>
</comment>
<protein>
    <recommendedName>
        <fullName evidence="10">L-threonylcarbamoyladenylate synthase</fullName>
        <ecNumber evidence="3">2.7.7.87</ecNumber>
    </recommendedName>
    <alternativeName>
        <fullName evidence="10">L-threonylcarbamoyladenylate synthase</fullName>
    </alternativeName>
</protein>
<feature type="domain" description="YrdC-like" evidence="13">
    <location>
        <begin position="92"/>
        <end position="285"/>
    </location>
</feature>
<dbReference type="InterPro" id="IPR006070">
    <property type="entry name" value="Sua5-like_dom"/>
</dbReference>
<dbReference type="EMBL" id="JAGGDJ010000080">
    <property type="protein sequence ID" value="MBO7748869.1"/>
    <property type="molecule type" value="Genomic_DNA"/>
</dbReference>
<keyword evidence="7" id="KW-0548">Nucleotidyltransferase</keyword>
<evidence type="ECO:0000256" key="6">
    <source>
        <dbReference type="ARBA" id="ARBA00022694"/>
    </source>
</evidence>
<evidence type="ECO:0000256" key="5">
    <source>
        <dbReference type="ARBA" id="ARBA00022679"/>
    </source>
</evidence>
<dbReference type="NCBIfam" id="TIGR00057">
    <property type="entry name" value="L-threonylcarbamoyladenylate synthase"/>
    <property type="match status" value="1"/>
</dbReference>
<comment type="caution">
    <text evidence="14">The sequence shown here is derived from an EMBL/GenBank/DDBJ whole genome shotgun (WGS) entry which is preliminary data.</text>
</comment>
<evidence type="ECO:0000256" key="7">
    <source>
        <dbReference type="ARBA" id="ARBA00022695"/>
    </source>
</evidence>
<feature type="region of interest" description="Disordered" evidence="12">
    <location>
        <begin position="1"/>
        <end position="41"/>
    </location>
</feature>
<feature type="compositionally biased region" description="Polar residues" evidence="12">
    <location>
        <begin position="13"/>
        <end position="22"/>
    </location>
</feature>
<proteinExistence type="inferred from homology"/>
<name>A0ABS3WKL4_9BACL</name>
<evidence type="ECO:0000256" key="11">
    <source>
        <dbReference type="ARBA" id="ARBA00048366"/>
    </source>
</evidence>
<dbReference type="Pfam" id="PF03481">
    <property type="entry name" value="Sua5_C"/>
    <property type="match status" value="1"/>
</dbReference>
<dbReference type="InterPro" id="IPR050156">
    <property type="entry name" value="TC-AMP_synthase_SUA5"/>
</dbReference>
<evidence type="ECO:0000313" key="14">
    <source>
        <dbReference type="EMBL" id="MBO7748869.1"/>
    </source>
</evidence>
<evidence type="ECO:0000256" key="4">
    <source>
        <dbReference type="ARBA" id="ARBA00022490"/>
    </source>
</evidence>
<evidence type="ECO:0000259" key="13">
    <source>
        <dbReference type="PROSITE" id="PS51163"/>
    </source>
</evidence>
<dbReference type="InterPro" id="IPR005145">
    <property type="entry name" value="Sua5_C"/>
</dbReference>
<dbReference type="Proteomes" id="UP000670947">
    <property type="component" value="Unassembled WGS sequence"/>
</dbReference>
<keyword evidence="6" id="KW-0819">tRNA processing</keyword>
<dbReference type="PROSITE" id="PS51163">
    <property type="entry name" value="YRDC"/>
    <property type="match status" value="1"/>
</dbReference>